<dbReference type="NCBIfam" id="TIGR00409">
    <property type="entry name" value="proS_fam_II"/>
    <property type="match status" value="1"/>
</dbReference>
<evidence type="ECO:0000259" key="11">
    <source>
        <dbReference type="PROSITE" id="PS50862"/>
    </source>
</evidence>
<comment type="catalytic activity">
    <reaction evidence="9 10">
        <text>tRNA(Pro) + L-proline + ATP = L-prolyl-tRNA(Pro) + AMP + diphosphate</text>
        <dbReference type="Rhea" id="RHEA:14305"/>
        <dbReference type="Rhea" id="RHEA-COMP:9700"/>
        <dbReference type="Rhea" id="RHEA-COMP:9702"/>
        <dbReference type="ChEBI" id="CHEBI:30616"/>
        <dbReference type="ChEBI" id="CHEBI:33019"/>
        <dbReference type="ChEBI" id="CHEBI:60039"/>
        <dbReference type="ChEBI" id="CHEBI:78442"/>
        <dbReference type="ChEBI" id="CHEBI:78532"/>
        <dbReference type="ChEBI" id="CHEBI:456215"/>
        <dbReference type="EC" id="6.1.1.15"/>
    </reaction>
</comment>
<feature type="domain" description="Aminoacyl-transfer RNA synthetases class-II family profile" evidence="11">
    <location>
        <begin position="33"/>
        <end position="490"/>
    </location>
</feature>
<dbReference type="CDD" id="cd00861">
    <property type="entry name" value="ProRS_anticodon_short"/>
    <property type="match status" value="1"/>
</dbReference>
<dbReference type="GO" id="GO:0005829">
    <property type="term" value="C:cytosol"/>
    <property type="evidence" value="ECO:0007669"/>
    <property type="project" value="TreeGrafter"/>
</dbReference>
<accession>A0A9D1FU32</accession>
<evidence type="ECO:0000256" key="8">
    <source>
        <dbReference type="ARBA" id="ARBA00023146"/>
    </source>
</evidence>
<dbReference type="CDD" id="cd04334">
    <property type="entry name" value="ProRS-INS"/>
    <property type="match status" value="1"/>
</dbReference>
<reference evidence="12" key="2">
    <citation type="journal article" date="2021" name="PeerJ">
        <title>Extensive microbial diversity within the chicken gut microbiome revealed by metagenomics and culture.</title>
        <authorList>
            <person name="Gilroy R."/>
            <person name="Ravi A."/>
            <person name="Getino M."/>
            <person name="Pursley I."/>
            <person name="Horton D.L."/>
            <person name="Alikhan N.F."/>
            <person name="Baker D."/>
            <person name="Gharbi K."/>
            <person name="Hall N."/>
            <person name="Watson M."/>
            <person name="Adriaenssens E.M."/>
            <person name="Foster-Nyarko E."/>
            <person name="Jarju S."/>
            <person name="Secka A."/>
            <person name="Antonio M."/>
            <person name="Oren A."/>
            <person name="Chaudhuri R.R."/>
            <person name="La Ragione R."/>
            <person name="Hildebrand F."/>
            <person name="Pallen M.J."/>
        </authorList>
    </citation>
    <scope>NUCLEOTIDE SEQUENCE</scope>
    <source>
        <strain evidence="12">CHK152-2994</strain>
    </source>
</reference>
<protein>
    <recommendedName>
        <fullName evidence="10">Proline--tRNA ligase</fullName>
        <ecNumber evidence="10">6.1.1.15</ecNumber>
    </recommendedName>
    <alternativeName>
        <fullName evidence="10">Prolyl-tRNA synthetase</fullName>
        <shortName evidence="10">ProRS</shortName>
    </alternativeName>
</protein>
<dbReference type="InterPro" id="IPR036621">
    <property type="entry name" value="Anticodon-bd_dom_sf"/>
</dbReference>
<dbReference type="SUPFAM" id="SSF55681">
    <property type="entry name" value="Class II aaRS and biotin synthetases"/>
    <property type="match status" value="1"/>
</dbReference>
<dbReference type="InterPro" id="IPR002316">
    <property type="entry name" value="Pro-tRNA-ligase_IIa"/>
</dbReference>
<keyword evidence="6 10" id="KW-0067">ATP-binding</keyword>
<proteinExistence type="inferred from homology"/>
<dbReference type="InterPro" id="IPR036754">
    <property type="entry name" value="YbaK/aa-tRNA-synt-asso_dom_sf"/>
</dbReference>
<dbReference type="NCBIfam" id="NF006625">
    <property type="entry name" value="PRK09194.1"/>
    <property type="match status" value="1"/>
</dbReference>
<keyword evidence="7 10" id="KW-0648">Protein biosynthesis</keyword>
<keyword evidence="4 10" id="KW-0436">Ligase</keyword>
<evidence type="ECO:0000256" key="4">
    <source>
        <dbReference type="ARBA" id="ARBA00022598"/>
    </source>
</evidence>
<dbReference type="EMBL" id="DVJO01000029">
    <property type="protein sequence ID" value="HIS82232.1"/>
    <property type="molecule type" value="Genomic_DNA"/>
</dbReference>
<evidence type="ECO:0000256" key="5">
    <source>
        <dbReference type="ARBA" id="ARBA00022741"/>
    </source>
</evidence>
<dbReference type="Gene3D" id="3.40.50.800">
    <property type="entry name" value="Anticodon-binding domain"/>
    <property type="match status" value="1"/>
</dbReference>
<dbReference type="GO" id="GO:0002161">
    <property type="term" value="F:aminoacyl-tRNA deacylase activity"/>
    <property type="evidence" value="ECO:0007669"/>
    <property type="project" value="InterPro"/>
</dbReference>
<evidence type="ECO:0000256" key="6">
    <source>
        <dbReference type="ARBA" id="ARBA00022840"/>
    </source>
</evidence>
<comment type="similarity">
    <text evidence="10">Belongs to the class-II aminoacyl-tRNA synthetase family. ProS type 1 subfamily.</text>
</comment>
<evidence type="ECO:0000256" key="10">
    <source>
        <dbReference type="HAMAP-Rule" id="MF_01569"/>
    </source>
</evidence>
<dbReference type="InterPro" id="IPR004154">
    <property type="entry name" value="Anticodon-bd"/>
</dbReference>
<dbReference type="SUPFAM" id="SSF55826">
    <property type="entry name" value="YbaK/ProRS associated domain"/>
    <property type="match status" value="1"/>
</dbReference>
<dbReference type="PROSITE" id="PS50862">
    <property type="entry name" value="AA_TRNA_LIGASE_II"/>
    <property type="match status" value="1"/>
</dbReference>
<dbReference type="GO" id="GO:0005524">
    <property type="term" value="F:ATP binding"/>
    <property type="evidence" value="ECO:0007669"/>
    <property type="project" value="UniProtKB-UniRule"/>
</dbReference>
<dbReference type="FunFam" id="3.30.930.10:FF:000066">
    <property type="entry name" value="Proline--tRNA ligase"/>
    <property type="match status" value="1"/>
</dbReference>
<evidence type="ECO:0000256" key="2">
    <source>
        <dbReference type="ARBA" id="ARBA00011738"/>
    </source>
</evidence>
<dbReference type="PANTHER" id="PTHR42753">
    <property type="entry name" value="MITOCHONDRIAL RIBOSOME PROTEIN L39/PROLYL-TRNA LIGASE FAMILY MEMBER"/>
    <property type="match status" value="1"/>
</dbReference>
<keyword evidence="5 10" id="KW-0547">Nucleotide-binding</keyword>
<dbReference type="Pfam" id="PF04073">
    <property type="entry name" value="tRNA_edit"/>
    <property type="match status" value="1"/>
</dbReference>
<comment type="domain">
    <text evidence="10">Consists of three domains: the N-terminal catalytic domain, the editing domain and the C-terminal anticodon-binding domain.</text>
</comment>
<evidence type="ECO:0000256" key="1">
    <source>
        <dbReference type="ARBA" id="ARBA00004496"/>
    </source>
</evidence>
<dbReference type="InterPro" id="IPR002314">
    <property type="entry name" value="aa-tRNA-synt_IIb"/>
</dbReference>
<comment type="subcellular location">
    <subcellularLocation>
        <location evidence="1 10">Cytoplasm</location>
    </subcellularLocation>
</comment>
<dbReference type="InterPro" id="IPR045864">
    <property type="entry name" value="aa-tRNA-synth_II/BPL/LPL"/>
</dbReference>
<dbReference type="PRINTS" id="PR01046">
    <property type="entry name" value="TRNASYNTHPRO"/>
</dbReference>
<comment type="function">
    <text evidence="10">Catalyzes the attachment of proline to tRNA(Pro) in a two-step reaction: proline is first activated by ATP to form Pro-AMP and then transferred to the acceptor end of tRNA(Pro). As ProRS can inadvertently accommodate and process non-cognate amino acids such as alanine and cysteine, to avoid such errors it has two additional distinct editing activities against alanine. One activity is designated as 'pretransfer' editing and involves the tRNA(Pro)-independent hydrolysis of activated Ala-AMP. The other activity is designated 'posttransfer' editing and involves deacylation of mischarged Ala-tRNA(Pro). The misacylated Cys-tRNA(Pro) is not edited by ProRS.</text>
</comment>
<evidence type="ECO:0000313" key="13">
    <source>
        <dbReference type="Proteomes" id="UP000824139"/>
    </source>
</evidence>
<dbReference type="Pfam" id="PF03129">
    <property type="entry name" value="HGTP_anticodon"/>
    <property type="match status" value="1"/>
</dbReference>
<reference evidence="12" key="1">
    <citation type="submission" date="2020-10" db="EMBL/GenBank/DDBJ databases">
        <authorList>
            <person name="Gilroy R."/>
        </authorList>
    </citation>
    <scope>NUCLEOTIDE SEQUENCE</scope>
    <source>
        <strain evidence="12">CHK152-2994</strain>
    </source>
</reference>
<evidence type="ECO:0000256" key="7">
    <source>
        <dbReference type="ARBA" id="ARBA00022917"/>
    </source>
</evidence>
<comment type="subunit">
    <text evidence="2 10">Homodimer.</text>
</comment>
<dbReference type="Gene3D" id="3.30.930.10">
    <property type="entry name" value="Bira Bifunctional Protein, Domain 2"/>
    <property type="match status" value="2"/>
</dbReference>
<dbReference type="InterPro" id="IPR007214">
    <property type="entry name" value="YbaK/aa-tRNA-synth-assoc-dom"/>
</dbReference>
<evidence type="ECO:0000256" key="9">
    <source>
        <dbReference type="ARBA" id="ARBA00047671"/>
    </source>
</evidence>
<dbReference type="InterPro" id="IPR033730">
    <property type="entry name" value="ProRS_core_prok"/>
</dbReference>
<organism evidence="12 13">
    <name type="scientific">Candidatus Scatenecus faecavium</name>
    <dbReference type="NCBI Taxonomy" id="2840915"/>
    <lineage>
        <taxon>Bacteria</taxon>
        <taxon>Candidatus Scatenecus</taxon>
    </lineage>
</organism>
<dbReference type="InterPro" id="IPR004500">
    <property type="entry name" value="Pro-tRNA-synth_IIa_bac-type"/>
</dbReference>
<dbReference type="InterPro" id="IPR050062">
    <property type="entry name" value="Pro-tRNA_synthetase"/>
</dbReference>
<dbReference type="GO" id="GO:0004827">
    <property type="term" value="F:proline-tRNA ligase activity"/>
    <property type="evidence" value="ECO:0007669"/>
    <property type="project" value="UniProtKB-UniRule"/>
</dbReference>
<dbReference type="Pfam" id="PF00587">
    <property type="entry name" value="tRNA-synt_2b"/>
    <property type="match status" value="1"/>
</dbReference>
<name>A0A9D1FU32_9BACT</name>
<dbReference type="PANTHER" id="PTHR42753:SF2">
    <property type="entry name" value="PROLINE--TRNA LIGASE"/>
    <property type="match status" value="1"/>
</dbReference>
<keyword evidence="8 10" id="KW-0030">Aminoacyl-tRNA synthetase</keyword>
<dbReference type="FunFam" id="3.40.50.800:FF:000011">
    <property type="entry name" value="Proline--tRNA ligase"/>
    <property type="match status" value="1"/>
</dbReference>
<dbReference type="GO" id="GO:0006433">
    <property type="term" value="P:prolyl-tRNA aminoacylation"/>
    <property type="evidence" value="ECO:0007669"/>
    <property type="project" value="UniProtKB-UniRule"/>
</dbReference>
<dbReference type="InterPro" id="IPR044140">
    <property type="entry name" value="ProRS_anticodon_short"/>
</dbReference>
<evidence type="ECO:0000256" key="3">
    <source>
        <dbReference type="ARBA" id="ARBA00022490"/>
    </source>
</evidence>
<dbReference type="InterPro" id="IPR023717">
    <property type="entry name" value="Pro-tRNA-Synthase_IIa_type1"/>
</dbReference>
<evidence type="ECO:0000313" key="12">
    <source>
        <dbReference type="EMBL" id="HIS82232.1"/>
    </source>
</evidence>
<dbReference type="Proteomes" id="UP000824139">
    <property type="component" value="Unassembled WGS sequence"/>
</dbReference>
<sequence>MKMSKLFVQTLREFPSDAEVISHKMLGRAGYIKKLAPGVYTYMPLMWRVLKKVEKIVREEMDKAGAQELLMPFVQPKELWEESGRWEVYGRELMRLKDRHDRDMCLGPTHEEIITSVARDSLKSYKQLPVNLYQIQSKFRDEIRPRYGLLRGREFIMKDAYSFDVDEAGLDKEYENMAKAYKKIFERCGLETKMVQSDSGAIGGSVSHEFMVITDTDAGENDVFYCNECDYSANSNHAVSKLPEAVVDGKDYFKETKIIDTPNTHSIEELSAFLNIPSTLILKSLVYIVDKKPVIALIRADKAVEETKLLNAVGGLEIRIATSGEIAEIMSERGFSAEPGFIGPNGMDDIKVIVDETVRDMKNYVVGINQTDKHLVGANHKDLEHPMLSEAIKYVDIRLVERGELCPQCGKPLFVTKGIEVGNIFKLGTKYSKPMNAVYTDVNGKTHPYVMGCYGIGISRTAAAAVEAHHDEHGIKWPLAIAPYHAVIVPVNIQDELQMKVANALYETLQNAGVEVVLDDRDERAGVKFKDADLIGFPFRITVGKTISEGLVECKLRETDELIKLTPEDAKQQIIDAVLSIEK</sequence>
<gene>
    <name evidence="10" type="primary">proS</name>
    <name evidence="12" type="ORF">IAD41_01325</name>
</gene>
<dbReference type="InterPro" id="IPR006195">
    <property type="entry name" value="aa-tRNA-synth_II"/>
</dbReference>
<dbReference type="CDD" id="cd00779">
    <property type="entry name" value="ProRS_core_prok"/>
    <property type="match status" value="1"/>
</dbReference>
<dbReference type="HAMAP" id="MF_01569">
    <property type="entry name" value="Pro_tRNA_synth_type1"/>
    <property type="match status" value="1"/>
</dbReference>
<keyword evidence="3 10" id="KW-0963">Cytoplasm</keyword>
<comment type="caution">
    <text evidence="12">The sequence shown here is derived from an EMBL/GenBank/DDBJ whole genome shotgun (WGS) entry which is preliminary data.</text>
</comment>
<dbReference type="AlphaFoldDB" id="A0A9D1FU32"/>
<dbReference type="EC" id="6.1.1.15" evidence="10"/>
<dbReference type="SUPFAM" id="SSF52954">
    <property type="entry name" value="Class II aaRS ABD-related"/>
    <property type="match status" value="1"/>
</dbReference>